<dbReference type="OrthoDB" id="2162994at2759"/>
<dbReference type="AlphaFoldDB" id="A0A8H4XG17"/>
<evidence type="ECO:0000259" key="1">
    <source>
        <dbReference type="Pfam" id="PF00320"/>
    </source>
</evidence>
<dbReference type="InterPro" id="IPR000679">
    <property type="entry name" value="Znf_GATA"/>
</dbReference>
<dbReference type="GO" id="GO:0043565">
    <property type="term" value="F:sequence-specific DNA binding"/>
    <property type="evidence" value="ECO:0007669"/>
    <property type="project" value="InterPro"/>
</dbReference>
<sequence>MSLNIMSQSDCFDSIREHVDQLVLLTGQLPGYGDINSNSVTEGDLSAISTLSGDIITQLIKVSTLRDSHQDVPPLDVDAILPLEAAPIHNIKRKRRNDEPTCDKCGRIKTPEWRDGPEGPDTLCNENTSQDGTGHEWAWTDGGPIPPSSLPITHDPGANRLIGWYSADFTLGQYHLWNN</sequence>
<comment type="caution">
    <text evidence="2">The sequence shown here is derived from an EMBL/GenBank/DDBJ whole genome shotgun (WGS) entry which is preliminary data.</text>
</comment>
<dbReference type="Gene3D" id="3.30.50.10">
    <property type="entry name" value="Erythroid Transcription Factor GATA-1, subunit A"/>
    <property type="match status" value="1"/>
</dbReference>
<dbReference type="GO" id="GO:0006355">
    <property type="term" value="P:regulation of DNA-templated transcription"/>
    <property type="evidence" value="ECO:0007669"/>
    <property type="project" value="InterPro"/>
</dbReference>
<dbReference type="Proteomes" id="UP000635477">
    <property type="component" value="Unassembled WGS sequence"/>
</dbReference>
<dbReference type="GO" id="GO:0008270">
    <property type="term" value="F:zinc ion binding"/>
    <property type="evidence" value="ECO:0007669"/>
    <property type="project" value="InterPro"/>
</dbReference>
<gene>
    <name evidence="2" type="ORF">FZEAL_9235</name>
</gene>
<keyword evidence="3" id="KW-1185">Reference proteome</keyword>
<accession>A0A8H4XG17</accession>
<reference evidence="2" key="1">
    <citation type="journal article" date="2020" name="BMC Genomics">
        <title>Correction to: Identification and distribution of gene clusters required for synthesis of sphingolipid metabolism inhibitors in diverse species of the filamentous fungus Fusarium.</title>
        <authorList>
            <person name="Kim H.S."/>
            <person name="Lohmar J.M."/>
            <person name="Busman M."/>
            <person name="Brown D.W."/>
            <person name="Naumann T.A."/>
            <person name="Divon H.H."/>
            <person name="Lysoe E."/>
            <person name="Uhlig S."/>
            <person name="Proctor R.H."/>
        </authorList>
    </citation>
    <scope>NUCLEOTIDE SEQUENCE</scope>
    <source>
        <strain evidence="2">NRRL 22465</strain>
    </source>
</reference>
<proteinExistence type="predicted"/>
<dbReference type="SUPFAM" id="SSF57716">
    <property type="entry name" value="Glucocorticoid receptor-like (DNA-binding domain)"/>
    <property type="match status" value="1"/>
</dbReference>
<dbReference type="EMBL" id="JABEYC010000839">
    <property type="protein sequence ID" value="KAF4973788.1"/>
    <property type="molecule type" value="Genomic_DNA"/>
</dbReference>
<organism evidence="2 3">
    <name type="scientific">Fusarium zealandicum</name>
    <dbReference type="NCBI Taxonomy" id="1053134"/>
    <lineage>
        <taxon>Eukaryota</taxon>
        <taxon>Fungi</taxon>
        <taxon>Dikarya</taxon>
        <taxon>Ascomycota</taxon>
        <taxon>Pezizomycotina</taxon>
        <taxon>Sordariomycetes</taxon>
        <taxon>Hypocreomycetidae</taxon>
        <taxon>Hypocreales</taxon>
        <taxon>Nectriaceae</taxon>
        <taxon>Fusarium</taxon>
        <taxon>Fusarium staphyleae species complex</taxon>
    </lineage>
</organism>
<dbReference type="InterPro" id="IPR013088">
    <property type="entry name" value="Znf_NHR/GATA"/>
</dbReference>
<reference evidence="2" key="2">
    <citation type="submission" date="2020-05" db="EMBL/GenBank/DDBJ databases">
        <authorList>
            <person name="Kim H.-S."/>
            <person name="Proctor R.H."/>
            <person name="Brown D.W."/>
        </authorList>
    </citation>
    <scope>NUCLEOTIDE SEQUENCE</scope>
    <source>
        <strain evidence="2">NRRL 22465</strain>
    </source>
</reference>
<name>A0A8H4XG17_9HYPO</name>
<dbReference type="Pfam" id="PF00320">
    <property type="entry name" value="GATA"/>
    <property type="match status" value="1"/>
</dbReference>
<feature type="domain" description="GATA-type" evidence="1">
    <location>
        <begin position="102"/>
        <end position="125"/>
    </location>
</feature>
<evidence type="ECO:0000313" key="3">
    <source>
        <dbReference type="Proteomes" id="UP000635477"/>
    </source>
</evidence>
<protein>
    <recommendedName>
        <fullName evidence="1">GATA-type domain-containing protein</fullName>
    </recommendedName>
</protein>
<evidence type="ECO:0000313" key="2">
    <source>
        <dbReference type="EMBL" id="KAF4973788.1"/>
    </source>
</evidence>